<dbReference type="InterPro" id="IPR012337">
    <property type="entry name" value="RNaseH-like_sf"/>
</dbReference>
<evidence type="ECO:0000256" key="1">
    <source>
        <dbReference type="SAM" id="MobiDB-lite"/>
    </source>
</evidence>
<evidence type="ECO:0000259" key="2">
    <source>
        <dbReference type="Pfam" id="PF05699"/>
    </source>
</evidence>
<reference evidence="3" key="1">
    <citation type="submission" date="2021-11" db="EMBL/GenBank/DDBJ databases">
        <authorList>
            <person name="Schell T."/>
        </authorList>
    </citation>
    <scope>NUCLEOTIDE SEQUENCE</scope>
    <source>
        <strain evidence="3">M5</strain>
    </source>
</reference>
<feature type="domain" description="HAT C-terminal dimerisation" evidence="2">
    <location>
        <begin position="178"/>
        <end position="245"/>
    </location>
</feature>
<dbReference type="SUPFAM" id="SSF53098">
    <property type="entry name" value="Ribonuclease H-like"/>
    <property type="match status" value="1"/>
</dbReference>
<gene>
    <name evidence="3" type="ORF">DGAL_LOCUS6074</name>
</gene>
<protein>
    <recommendedName>
        <fullName evidence="2">HAT C-terminal dimerisation domain-containing protein</fullName>
    </recommendedName>
</protein>
<comment type="caution">
    <text evidence="3">The sequence shown here is derived from an EMBL/GenBank/DDBJ whole genome shotgun (WGS) entry which is preliminary data.</text>
</comment>
<feature type="compositionally biased region" description="Basic and acidic residues" evidence="1">
    <location>
        <begin position="103"/>
        <end position="123"/>
    </location>
</feature>
<dbReference type="Proteomes" id="UP000789390">
    <property type="component" value="Unassembled WGS sequence"/>
</dbReference>
<sequence>MYRGASTSFRKGNKFSYLCKLTSCVFSEENPSFAGVCDAMKNDLNHRFDFMIDETMDNFDCLYLLGTELDPNYRLFVSGEPAVQNIVTRHINKTAEDLGLETGHNEDNEKVQEEERERGTDAPRNLNPHEFKLLYAKTVSATPESHFRNPGSSKSKIQLELLDYIAMDLEAHVLWVEGIRQKIDSLAFWTSQRHRFPYLSKLAFTLLALQASSAPSEREFSIAGWHCAGRKNRTDKDNLAAKVFISCNKDILRPLLF</sequence>
<organism evidence="3 4">
    <name type="scientific">Daphnia galeata</name>
    <dbReference type="NCBI Taxonomy" id="27404"/>
    <lineage>
        <taxon>Eukaryota</taxon>
        <taxon>Metazoa</taxon>
        <taxon>Ecdysozoa</taxon>
        <taxon>Arthropoda</taxon>
        <taxon>Crustacea</taxon>
        <taxon>Branchiopoda</taxon>
        <taxon>Diplostraca</taxon>
        <taxon>Cladocera</taxon>
        <taxon>Anomopoda</taxon>
        <taxon>Daphniidae</taxon>
        <taxon>Daphnia</taxon>
    </lineage>
</organism>
<dbReference type="OrthoDB" id="1607513at2759"/>
<dbReference type="Pfam" id="PF05699">
    <property type="entry name" value="Dimer_Tnp_hAT"/>
    <property type="match status" value="1"/>
</dbReference>
<proteinExistence type="predicted"/>
<dbReference type="AlphaFoldDB" id="A0A8J2WGG1"/>
<evidence type="ECO:0000313" key="3">
    <source>
        <dbReference type="EMBL" id="CAH0103500.1"/>
    </source>
</evidence>
<keyword evidence="4" id="KW-1185">Reference proteome</keyword>
<evidence type="ECO:0000313" key="4">
    <source>
        <dbReference type="Proteomes" id="UP000789390"/>
    </source>
</evidence>
<accession>A0A8J2WGG1</accession>
<dbReference type="EMBL" id="CAKKLH010000112">
    <property type="protein sequence ID" value="CAH0103500.1"/>
    <property type="molecule type" value="Genomic_DNA"/>
</dbReference>
<feature type="region of interest" description="Disordered" evidence="1">
    <location>
        <begin position="97"/>
        <end position="123"/>
    </location>
</feature>
<dbReference type="InterPro" id="IPR008906">
    <property type="entry name" value="HATC_C_dom"/>
</dbReference>
<dbReference type="GO" id="GO:0046983">
    <property type="term" value="F:protein dimerization activity"/>
    <property type="evidence" value="ECO:0007669"/>
    <property type="project" value="InterPro"/>
</dbReference>
<name>A0A8J2WGG1_9CRUS</name>